<feature type="coiled-coil region" evidence="1">
    <location>
        <begin position="909"/>
        <end position="936"/>
    </location>
</feature>
<keyword evidence="1" id="KW-0175">Coiled coil</keyword>
<feature type="region of interest" description="Disordered" evidence="2">
    <location>
        <begin position="254"/>
        <end position="275"/>
    </location>
</feature>
<dbReference type="GO" id="GO:0070860">
    <property type="term" value="C:RNA polymerase I core factor complex"/>
    <property type="evidence" value="ECO:0007669"/>
    <property type="project" value="TreeGrafter"/>
</dbReference>
<reference evidence="5 6" key="1">
    <citation type="journal article" date="2024" name="Front Chem Biol">
        <title>Unveiling the potential of Daldinia eschscholtzii MFLUCC 19-0629 through bioactivity and bioinformatics studies for enhanced sustainable agriculture production.</title>
        <authorList>
            <person name="Brooks S."/>
            <person name="Weaver J.A."/>
            <person name="Klomchit A."/>
            <person name="Alharthi S.A."/>
            <person name="Onlamun T."/>
            <person name="Nurani R."/>
            <person name="Vong T.K."/>
            <person name="Alberti F."/>
            <person name="Greco C."/>
        </authorList>
    </citation>
    <scope>NUCLEOTIDE SEQUENCE [LARGE SCALE GENOMIC DNA]</scope>
    <source>
        <strain evidence="5">MFLUCC 19-0629</strain>
    </source>
</reference>
<feature type="region of interest" description="Disordered" evidence="2">
    <location>
        <begin position="824"/>
        <end position="860"/>
    </location>
</feature>
<feature type="compositionally biased region" description="Polar residues" evidence="2">
    <location>
        <begin position="256"/>
        <end position="274"/>
    </location>
</feature>
<keyword evidence="6" id="KW-1185">Reference proteome</keyword>
<dbReference type="InterPro" id="IPR048536">
    <property type="entry name" value="Rrn6_K-rich"/>
</dbReference>
<dbReference type="GO" id="GO:0042790">
    <property type="term" value="P:nucleolar large rRNA transcription by RNA polymerase I"/>
    <property type="evidence" value="ECO:0007669"/>
    <property type="project" value="TreeGrafter"/>
</dbReference>
<name>A0AAX6MT32_9PEZI</name>
<dbReference type="AlphaFoldDB" id="A0AAX6MT32"/>
<feature type="compositionally biased region" description="Basic residues" evidence="2">
    <location>
        <begin position="992"/>
        <end position="1002"/>
    </location>
</feature>
<evidence type="ECO:0000259" key="3">
    <source>
        <dbReference type="Pfam" id="PF10214"/>
    </source>
</evidence>
<feature type="region of interest" description="Disordered" evidence="2">
    <location>
        <begin position="970"/>
        <end position="1002"/>
    </location>
</feature>
<evidence type="ECO:0000313" key="6">
    <source>
        <dbReference type="Proteomes" id="UP001369815"/>
    </source>
</evidence>
<comment type="caution">
    <text evidence="5">The sequence shown here is derived from an EMBL/GenBank/DDBJ whole genome shotgun (WGS) entry which is preliminary data.</text>
</comment>
<feature type="compositionally biased region" description="Polar residues" evidence="2">
    <location>
        <begin position="825"/>
        <end position="848"/>
    </location>
</feature>
<evidence type="ECO:0000256" key="1">
    <source>
        <dbReference type="SAM" id="Coils"/>
    </source>
</evidence>
<dbReference type="InterPro" id="IPR019350">
    <property type="entry name" value="RNA_pol_I-sp_TIF_RRN6-like"/>
</dbReference>
<evidence type="ECO:0000256" key="2">
    <source>
        <dbReference type="SAM" id="MobiDB-lite"/>
    </source>
</evidence>
<dbReference type="Pfam" id="PF20639">
    <property type="entry name" value="Rrn6_K-rich"/>
    <property type="match status" value="1"/>
</dbReference>
<dbReference type="GO" id="GO:0001163">
    <property type="term" value="F:RNA polymerase I transcription regulatory region sequence-specific DNA binding"/>
    <property type="evidence" value="ECO:0007669"/>
    <property type="project" value="TreeGrafter"/>
</dbReference>
<protein>
    <recommendedName>
        <fullName evidence="7">RNA polymerase I-specific transcription initiation factor RRN6-like protein</fullName>
    </recommendedName>
</protein>
<organism evidence="5 6">
    <name type="scientific">Daldinia eschscholtzii</name>
    <dbReference type="NCBI Taxonomy" id="292717"/>
    <lineage>
        <taxon>Eukaryota</taxon>
        <taxon>Fungi</taxon>
        <taxon>Dikarya</taxon>
        <taxon>Ascomycota</taxon>
        <taxon>Pezizomycotina</taxon>
        <taxon>Sordariomycetes</taxon>
        <taxon>Xylariomycetidae</taxon>
        <taxon>Xylariales</taxon>
        <taxon>Hypoxylaceae</taxon>
        <taxon>Daldinia</taxon>
    </lineage>
</organism>
<evidence type="ECO:0000313" key="5">
    <source>
        <dbReference type="EMBL" id="KAK6955779.1"/>
    </source>
</evidence>
<dbReference type="Proteomes" id="UP001369815">
    <property type="component" value="Unassembled WGS sequence"/>
</dbReference>
<gene>
    <name evidence="5" type="ORF">Daesc_003423</name>
</gene>
<accession>A0AAX6MT32</accession>
<evidence type="ECO:0008006" key="7">
    <source>
        <dbReference type="Google" id="ProtNLM"/>
    </source>
</evidence>
<feature type="domain" description="RRN6 beta-propeller" evidence="3">
    <location>
        <begin position="120"/>
        <end position="517"/>
    </location>
</feature>
<proteinExistence type="predicted"/>
<dbReference type="PANTHER" id="PTHR28221">
    <property type="entry name" value="RNA POLYMERASE I-SPECIFIC TRANSCRIPTION INITIATION FACTOR RRN6"/>
    <property type="match status" value="1"/>
</dbReference>
<sequence length="1002" mass="112800">MTDRQVTESSIGLAGRLSHIPYKLGKAEDCGWQSTRNFTQNTPVFKELGPHKTWFPAPNTSDVPPLGSSAGTPWQASRKQQKWLLKAHPEAHLGNECIHDQLLSLHSPDQIHEGEQWDASLFAVGELTDTSNPKKISSAPLLAVVTGEAKDILRLAKPSTEEWQWGGDESVSLRTLDMAETDESILYEEEELIGPIRRLKAVVDPKRYDPTRWLVVQRDSGTRVFRPEYRRTPAVPNYTNVEAPSRIAASPLFSLPKSQTGGSSHSDTSFNPSVRSKPPQFGLIDECGFWSIWDIAHTRIRTGKPRVSLSKCGHIEQGVLSHLPPRSTETAQWHKILWVGCLGSLEEQAFDFEEDADVSEVQGSFPQLVRSSTLLLCNSKLVRLLDLTNNTFLPDLPLLAERGRDCILDVHANPQDTQYIFILTTSKLFVVRVYSTPGQDWGEVRKNSTIVLSVSHFRDSFDRSLKLAVTPGTTSSGYTTFLVSVYSRNNTQVDLYSIHMLKKNPSRVSYDRETVSLDAIHRSSPGVALQSICLHPAPIILKPPAPPSAFAQRLSRQEIRFYQLFSMTIDTCLVATLCTSTSTLPISQVQRPDCKLSRTQDPFKERRKLLKYMTSHFVVPDDIGVHSHEDRNVHDITKRFHPLPTIRRPLGMFHEYVCGAFASRVKRNEGQSSEEALGSNPFDRVRFVVERAIKDGTMSATTLFETVEDLALPTDFSHAATEWDFEIEQLGHMNPDLALIALNRPLSQITEPASSLQGLFSTFLDMTANSDSNEETQDRIQERGLSVFREMACNVYLSLFGLVHRQIELRQPQRSLTEELESMAIDSQTESRMGSVSRSQSEIPTSEPDTPRTETQGEDPAMALLRSYTGTGKFIPAKHTMLLDKWEVGANPDAYEFDLERDKEVTPGMQRREKKLARESRKRRRAETLLQMHKDKEPSLPATQPAPDTRFFNQQSQPVAFSSQTQALMSDPLQTMSQPIPGIFGRREERPKKKVKKRKGGF</sequence>
<dbReference type="GO" id="GO:0001179">
    <property type="term" value="F:RNA polymerase I general transcription initiation factor binding"/>
    <property type="evidence" value="ECO:0007669"/>
    <property type="project" value="TreeGrafter"/>
</dbReference>
<dbReference type="EMBL" id="JBANMG010000003">
    <property type="protein sequence ID" value="KAK6955779.1"/>
    <property type="molecule type" value="Genomic_DNA"/>
</dbReference>
<dbReference type="PANTHER" id="PTHR28221:SF2">
    <property type="entry name" value="RNA POLYMERASE I-SPECIFIC TRANSCRIPTION INITIATION FACTOR RRN6"/>
    <property type="match status" value="1"/>
</dbReference>
<dbReference type="InterPro" id="IPR048535">
    <property type="entry name" value="RRN6_beta-prop"/>
</dbReference>
<evidence type="ECO:0000259" key="4">
    <source>
        <dbReference type="Pfam" id="PF20639"/>
    </source>
</evidence>
<dbReference type="Pfam" id="PF10214">
    <property type="entry name" value="Rrn6_beta-prop"/>
    <property type="match status" value="1"/>
</dbReference>
<feature type="domain" description="RRN6 K-rich C-terminal" evidence="4">
    <location>
        <begin position="882"/>
        <end position="1002"/>
    </location>
</feature>